<dbReference type="FunFam" id="1.10.520.10:FF:000009">
    <property type="entry name" value="Peroxidase"/>
    <property type="match status" value="1"/>
</dbReference>
<keyword evidence="4 18" id="KW-0575">Peroxidase</keyword>
<feature type="binding site" evidence="15">
    <location>
        <position position="102"/>
    </location>
    <ligand>
        <name>Ca(2+)</name>
        <dbReference type="ChEBI" id="CHEBI:29108"/>
        <label>1</label>
    </ligand>
</feature>
<evidence type="ECO:0000256" key="1">
    <source>
        <dbReference type="ARBA" id="ARBA00000189"/>
    </source>
</evidence>
<keyword evidence="18" id="KW-0376">Hydrogen peroxide</keyword>
<evidence type="ECO:0000256" key="5">
    <source>
        <dbReference type="ARBA" id="ARBA00022617"/>
    </source>
</evidence>
<dbReference type="GO" id="GO:0042744">
    <property type="term" value="P:hydrogen peroxide catabolic process"/>
    <property type="evidence" value="ECO:0007669"/>
    <property type="project" value="UniProtKB-KW"/>
</dbReference>
<keyword evidence="5 18" id="KW-0349">Heme</keyword>
<evidence type="ECO:0000256" key="7">
    <source>
        <dbReference type="ARBA" id="ARBA00022729"/>
    </source>
</evidence>
<comment type="cofactor">
    <cofactor evidence="15 18">
        <name>heme b</name>
        <dbReference type="ChEBI" id="CHEBI:60344"/>
    </cofactor>
    <text evidence="15 18">Binds 1 heme b (iron(II)-protoporphyrin IX) group per subunit.</text>
</comment>
<keyword evidence="18" id="KW-0964">Secreted</keyword>
<dbReference type="InterPro" id="IPR033905">
    <property type="entry name" value="Secretory_peroxidase"/>
</dbReference>
<dbReference type="GO" id="GO:0005576">
    <property type="term" value="C:extracellular region"/>
    <property type="evidence" value="ECO:0007669"/>
    <property type="project" value="UniProtKB-SubCell"/>
</dbReference>
<dbReference type="InterPro" id="IPR010255">
    <property type="entry name" value="Haem_peroxidase_sf"/>
</dbReference>
<dbReference type="EMBL" id="KZ772736">
    <property type="protein sequence ID" value="PTQ36338.1"/>
    <property type="molecule type" value="Genomic_DNA"/>
</dbReference>
<evidence type="ECO:0000256" key="11">
    <source>
        <dbReference type="ARBA" id="ARBA00023157"/>
    </source>
</evidence>
<evidence type="ECO:0000256" key="18">
    <source>
        <dbReference type="RuleBase" id="RU362060"/>
    </source>
</evidence>
<feature type="binding site" evidence="15">
    <location>
        <position position="104"/>
    </location>
    <ligand>
        <name>Ca(2+)</name>
        <dbReference type="ChEBI" id="CHEBI:29108"/>
        <label>1</label>
    </ligand>
</feature>
<keyword evidence="12" id="KW-0325">Glycoprotein</keyword>
<dbReference type="GO" id="GO:0004601">
    <property type="term" value="F:peroxidase activity"/>
    <property type="evidence" value="ECO:0000318"/>
    <property type="project" value="GO_Central"/>
</dbReference>
<evidence type="ECO:0000256" key="10">
    <source>
        <dbReference type="ARBA" id="ARBA00023004"/>
    </source>
</evidence>
<gene>
    <name evidence="20" type="ORF">MARPO_0064s0027</name>
</gene>
<feature type="binding site" evidence="15">
    <location>
        <position position="106"/>
    </location>
    <ligand>
        <name>Ca(2+)</name>
        <dbReference type="ChEBI" id="CHEBI:29108"/>
        <label>1</label>
    </ligand>
</feature>
<dbReference type="InterPro" id="IPR002016">
    <property type="entry name" value="Haem_peroxidase"/>
</dbReference>
<keyword evidence="6 15" id="KW-0479">Metal-binding</keyword>
<dbReference type="OMA" id="TVHTECK"/>
<evidence type="ECO:0000256" key="3">
    <source>
        <dbReference type="ARBA" id="ARBA00012313"/>
    </source>
</evidence>
<dbReference type="GO" id="GO:0006950">
    <property type="term" value="P:response to stress"/>
    <property type="evidence" value="ECO:0000318"/>
    <property type="project" value="GO_Central"/>
</dbReference>
<comment type="cofactor">
    <cofactor evidence="15 18">
        <name>Ca(2+)</name>
        <dbReference type="ChEBI" id="CHEBI:29108"/>
    </cofactor>
    <text evidence="15 18">Binds 2 calcium ions per subunit.</text>
</comment>
<dbReference type="PROSITE" id="PS50873">
    <property type="entry name" value="PEROXIDASE_4"/>
    <property type="match status" value="1"/>
</dbReference>
<evidence type="ECO:0000259" key="19">
    <source>
        <dbReference type="PROSITE" id="PS50873"/>
    </source>
</evidence>
<feature type="binding site" evidence="15">
    <location>
        <position position="99"/>
    </location>
    <ligand>
        <name>Ca(2+)</name>
        <dbReference type="ChEBI" id="CHEBI:29108"/>
        <label>1</label>
    </ligand>
</feature>
<feature type="chain" id="PRO_5015216348" description="Peroxidase" evidence="18">
    <location>
        <begin position="28"/>
        <end position="362"/>
    </location>
</feature>
<keyword evidence="7 18" id="KW-0732">Signal</keyword>
<feature type="domain" description="Plant heme peroxidase family profile" evidence="19">
    <location>
        <begin position="57"/>
        <end position="346"/>
    </location>
</feature>
<dbReference type="InterPro" id="IPR000823">
    <property type="entry name" value="Peroxidase_pln"/>
</dbReference>
<feature type="binding site" description="axial binding residue" evidence="15">
    <location>
        <position position="222"/>
    </location>
    <ligand>
        <name>heme b</name>
        <dbReference type="ChEBI" id="CHEBI:60344"/>
    </ligand>
    <ligandPart>
        <name>Fe</name>
        <dbReference type="ChEBI" id="CHEBI:18248"/>
    </ligandPart>
</feature>
<feature type="active site" description="Proton acceptor" evidence="13">
    <location>
        <position position="98"/>
    </location>
</feature>
<feature type="disulfide bond" evidence="17">
    <location>
        <begin position="152"/>
        <end position="342"/>
    </location>
</feature>
<feature type="binding site" evidence="15">
    <location>
        <position position="223"/>
    </location>
    <ligand>
        <name>Ca(2+)</name>
        <dbReference type="ChEBI" id="CHEBI:29108"/>
        <label>2</label>
    </ligand>
</feature>
<feature type="disulfide bond" evidence="17">
    <location>
        <begin position="67"/>
        <end position="146"/>
    </location>
</feature>
<dbReference type="OrthoDB" id="2113341at2759"/>
<keyword evidence="21" id="KW-1185">Reference proteome</keyword>
<evidence type="ECO:0000313" key="20">
    <source>
        <dbReference type="EMBL" id="PTQ36338.1"/>
    </source>
</evidence>
<comment type="subcellular location">
    <subcellularLocation>
        <location evidence="2 18">Secreted</location>
    </subcellularLocation>
</comment>
<evidence type="ECO:0000256" key="13">
    <source>
        <dbReference type="PIRSR" id="PIRSR600823-1"/>
    </source>
</evidence>
<dbReference type="Gene3D" id="1.10.520.10">
    <property type="match status" value="1"/>
</dbReference>
<evidence type="ECO:0000256" key="12">
    <source>
        <dbReference type="ARBA" id="ARBA00023180"/>
    </source>
</evidence>
<comment type="catalytic activity">
    <reaction evidence="1 18">
        <text>2 a phenolic donor + H2O2 = 2 a phenolic radical donor + 2 H2O</text>
        <dbReference type="Rhea" id="RHEA:56136"/>
        <dbReference type="ChEBI" id="CHEBI:15377"/>
        <dbReference type="ChEBI" id="CHEBI:16240"/>
        <dbReference type="ChEBI" id="CHEBI:139520"/>
        <dbReference type="ChEBI" id="CHEBI:139521"/>
        <dbReference type="EC" id="1.11.1.7"/>
    </reaction>
</comment>
<dbReference type="Gramene" id="Mp8g01720.1">
    <property type="protein sequence ID" value="Mp8g01720.1.cds"/>
    <property type="gene ID" value="Mp8g01720"/>
</dbReference>
<comment type="similarity">
    <text evidence="18">Belongs to the peroxidase family. Classical plant (class III) peroxidase subfamily.</text>
</comment>
<feature type="binding site" evidence="15">
    <location>
        <position position="118"/>
    </location>
    <ligand>
        <name>Ca(2+)</name>
        <dbReference type="ChEBI" id="CHEBI:29108"/>
        <label>1</label>
    </ligand>
</feature>
<evidence type="ECO:0000256" key="8">
    <source>
        <dbReference type="ARBA" id="ARBA00022837"/>
    </source>
</evidence>
<evidence type="ECO:0000313" key="21">
    <source>
        <dbReference type="Proteomes" id="UP000244005"/>
    </source>
</evidence>
<evidence type="ECO:0000256" key="4">
    <source>
        <dbReference type="ARBA" id="ARBA00022559"/>
    </source>
</evidence>
<dbReference type="CDD" id="cd00693">
    <property type="entry name" value="secretory_peroxidase"/>
    <property type="match status" value="1"/>
</dbReference>
<evidence type="ECO:0000256" key="9">
    <source>
        <dbReference type="ARBA" id="ARBA00023002"/>
    </source>
</evidence>
<feature type="binding site" evidence="15">
    <location>
        <position position="266"/>
    </location>
    <ligand>
        <name>Ca(2+)</name>
        <dbReference type="ChEBI" id="CHEBI:29108"/>
        <label>2</label>
    </ligand>
</feature>
<evidence type="ECO:0000256" key="16">
    <source>
        <dbReference type="PIRSR" id="PIRSR600823-4"/>
    </source>
</evidence>
<evidence type="ECO:0000256" key="14">
    <source>
        <dbReference type="PIRSR" id="PIRSR600823-2"/>
    </source>
</evidence>
<accession>A0A2R6WR46</accession>
<organism evidence="20 21">
    <name type="scientific">Marchantia polymorpha</name>
    <name type="common">Common liverwort</name>
    <name type="synonym">Marchantia aquatica</name>
    <dbReference type="NCBI Taxonomy" id="3197"/>
    <lineage>
        <taxon>Eukaryota</taxon>
        <taxon>Viridiplantae</taxon>
        <taxon>Streptophyta</taxon>
        <taxon>Embryophyta</taxon>
        <taxon>Marchantiophyta</taxon>
        <taxon>Marchantiopsida</taxon>
        <taxon>Marchantiidae</taxon>
        <taxon>Marchantiales</taxon>
        <taxon>Marchantiaceae</taxon>
        <taxon>Marchantia</taxon>
    </lineage>
</organism>
<keyword evidence="11 17" id="KW-1015">Disulfide bond</keyword>
<evidence type="ECO:0000256" key="6">
    <source>
        <dbReference type="ARBA" id="ARBA00022723"/>
    </source>
</evidence>
<dbReference type="PANTHER" id="PTHR31517:SF81">
    <property type="entry name" value="PEROXIDASE"/>
    <property type="match status" value="1"/>
</dbReference>
<feature type="disulfide bond" evidence="17">
    <location>
        <begin position="100"/>
        <end position="105"/>
    </location>
</feature>
<reference evidence="21" key="1">
    <citation type="journal article" date="2017" name="Cell">
        <title>Insights into land plant evolution garnered from the Marchantia polymorpha genome.</title>
        <authorList>
            <person name="Bowman J.L."/>
            <person name="Kohchi T."/>
            <person name="Yamato K.T."/>
            <person name="Jenkins J."/>
            <person name="Shu S."/>
            <person name="Ishizaki K."/>
            <person name="Yamaoka S."/>
            <person name="Nishihama R."/>
            <person name="Nakamura Y."/>
            <person name="Berger F."/>
            <person name="Adam C."/>
            <person name="Aki S.S."/>
            <person name="Althoff F."/>
            <person name="Araki T."/>
            <person name="Arteaga-Vazquez M.A."/>
            <person name="Balasubrmanian S."/>
            <person name="Barry K."/>
            <person name="Bauer D."/>
            <person name="Boehm C.R."/>
            <person name="Briginshaw L."/>
            <person name="Caballero-Perez J."/>
            <person name="Catarino B."/>
            <person name="Chen F."/>
            <person name="Chiyoda S."/>
            <person name="Chovatia M."/>
            <person name="Davies K.M."/>
            <person name="Delmans M."/>
            <person name="Demura T."/>
            <person name="Dierschke T."/>
            <person name="Dolan L."/>
            <person name="Dorantes-Acosta A.E."/>
            <person name="Eklund D.M."/>
            <person name="Florent S.N."/>
            <person name="Flores-Sandoval E."/>
            <person name="Fujiyama A."/>
            <person name="Fukuzawa H."/>
            <person name="Galik B."/>
            <person name="Grimanelli D."/>
            <person name="Grimwood J."/>
            <person name="Grossniklaus U."/>
            <person name="Hamada T."/>
            <person name="Haseloff J."/>
            <person name="Hetherington A.J."/>
            <person name="Higo A."/>
            <person name="Hirakawa Y."/>
            <person name="Hundley H.N."/>
            <person name="Ikeda Y."/>
            <person name="Inoue K."/>
            <person name="Inoue S.I."/>
            <person name="Ishida S."/>
            <person name="Jia Q."/>
            <person name="Kakita M."/>
            <person name="Kanazawa T."/>
            <person name="Kawai Y."/>
            <person name="Kawashima T."/>
            <person name="Kennedy M."/>
            <person name="Kinose K."/>
            <person name="Kinoshita T."/>
            <person name="Kohara Y."/>
            <person name="Koide E."/>
            <person name="Komatsu K."/>
            <person name="Kopischke S."/>
            <person name="Kubo M."/>
            <person name="Kyozuka J."/>
            <person name="Lagercrantz U."/>
            <person name="Lin S.S."/>
            <person name="Lindquist E."/>
            <person name="Lipzen A.M."/>
            <person name="Lu C.W."/>
            <person name="De Luna E."/>
            <person name="Martienssen R.A."/>
            <person name="Minamino N."/>
            <person name="Mizutani M."/>
            <person name="Mizutani M."/>
            <person name="Mochizuki N."/>
            <person name="Monte I."/>
            <person name="Mosher R."/>
            <person name="Nagasaki H."/>
            <person name="Nakagami H."/>
            <person name="Naramoto S."/>
            <person name="Nishitani K."/>
            <person name="Ohtani M."/>
            <person name="Okamoto T."/>
            <person name="Okumura M."/>
            <person name="Phillips J."/>
            <person name="Pollak B."/>
            <person name="Reinders A."/>
            <person name="Rovekamp M."/>
            <person name="Sano R."/>
            <person name="Sawa S."/>
            <person name="Schmid M.W."/>
            <person name="Shirakawa M."/>
            <person name="Solano R."/>
            <person name="Spunde A."/>
            <person name="Suetsugu N."/>
            <person name="Sugano S."/>
            <person name="Sugiyama A."/>
            <person name="Sun R."/>
            <person name="Suzuki Y."/>
            <person name="Takenaka M."/>
            <person name="Takezawa D."/>
            <person name="Tomogane H."/>
            <person name="Tsuzuki M."/>
            <person name="Ueda T."/>
            <person name="Umeda M."/>
            <person name="Ward J.M."/>
            <person name="Watanabe Y."/>
            <person name="Yazaki K."/>
            <person name="Yokoyama R."/>
            <person name="Yoshitake Y."/>
            <person name="Yotsui I."/>
            <person name="Zachgo S."/>
            <person name="Schmutz J."/>
        </authorList>
    </citation>
    <scope>NUCLEOTIDE SEQUENCE [LARGE SCALE GENOMIC DNA]</scope>
    <source>
        <strain evidence="21">Tak-1</strain>
    </source>
</reference>
<dbReference type="GO" id="GO:0046872">
    <property type="term" value="F:metal ion binding"/>
    <property type="evidence" value="ECO:0007669"/>
    <property type="project" value="UniProtKB-UniRule"/>
</dbReference>
<dbReference type="FunFam" id="1.10.420.10:FF:000006">
    <property type="entry name" value="Peroxidase"/>
    <property type="match status" value="1"/>
</dbReference>
<feature type="binding site" evidence="14">
    <location>
        <position position="191"/>
    </location>
    <ligand>
        <name>substrate</name>
    </ligand>
</feature>
<dbReference type="Proteomes" id="UP000244005">
    <property type="component" value="Unassembled WGS sequence"/>
</dbReference>
<dbReference type="GO" id="GO:0006979">
    <property type="term" value="P:response to oxidative stress"/>
    <property type="evidence" value="ECO:0007669"/>
    <property type="project" value="UniProtKB-UniRule"/>
</dbReference>
<evidence type="ECO:0000256" key="2">
    <source>
        <dbReference type="ARBA" id="ARBA00004613"/>
    </source>
</evidence>
<dbReference type="GO" id="GO:0020037">
    <property type="term" value="F:heme binding"/>
    <property type="evidence" value="ECO:0007669"/>
    <property type="project" value="UniProtKB-UniRule"/>
</dbReference>
<dbReference type="EC" id="1.11.1.7" evidence="3 18"/>
<dbReference type="GO" id="GO:0009505">
    <property type="term" value="C:plant-type cell wall"/>
    <property type="evidence" value="ECO:0000318"/>
    <property type="project" value="GO_Central"/>
</dbReference>
<dbReference type="PRINTS" id="PR00458">
    <property type="entry name" value="PEROXIDASE"/>
</dbReference>
<feature type="signal peptide" evidence="18">
    <location>
        <begin position="1"/>
        <end position="27"/>
    </location>
</feature>
<comment type="function">
    <text evidence="18">Removal of H(2)O(2), oxidation of toxic reductants, biosynthesis and degradation of lignin, suberization, auxin catabolism, response to environmental stresses such as wounding, pathogen attack and oxidative stress.</text>
</comment>
<dbReference type="PROSITE" id="PS00436">
    <property type="entry name" value="PEROXIDASE_2"/>
    <property type="match status" value="1"/>
</dbReference>
<feature type="site" description="Transition state stabilizer" evidence="16">
    <location>
        <position position="94"/>
    </location>
</feature>
<name>A0A2R6WR46_MARPO</name>
<feature type="binding site" evidence="15">
    <location>
        <position position="269"/>
    </location>
    <ligand>
        <name>Ca(2+)</name>
        <dbReference type="ChEBI" id="CHEBI:29108"/>
        <label>2</label>
    </ligand>
</feature>
<protein>
    <recommendedName>
        <fullName evidence="3 18">Peroxidase</fullName>
        <ecNumber evidence="3 18">1.11.1.7</ecNumber>
    </recommendedName>
</protein>
<sequence>MATMGRLVVVVVVVVVAALSLATSVAGARVELQQFAPSVNLGANLSSLEQQLPLEAGLVWGYYSKSCPRAESIVTQKVSEAIRNDPGIAPGLLRIFFHDCFVKGCDASILLRNSRGSELNDVPNRTIRQSALNLIDQIKAALEQACKGVVSCADIVVLAGRDSVKLAGGPSFNVPLGRLDSFTIFPTNALPTPFASFNDQLNGFKAVGLNTQDLVALASGGHTIGISQCASFQGRIFPNLDPKLNKDFGNALRQMCGNSGNTVGIDFFTPNKFDNQIYKNFLTGGALLLSDQNMDSDSTAWNLVKTWANNQGAFFNQFLSSYIKMSQINTLSGRAGEVRRVCAKPNNMADEFEPEIKLVTDN</sequence>
<dbReference type="InterPro" id="IPR019794">
    <property type="entry name" value="Peroxidases_AS"/>
</dbReference>
<feature type="binding site" evidence="15">
    <location>
        <position position="274"/>
    </location>
    <ligand>
        <name>Ca(2+)</name>
        <dbReference type="ChEBI" id="CHEBI:29108"/>
        <label>2</label>
    </ligand>
</feature>
<proteinExistence type="inferred from homology"/>
<dbReference type="GO" id="GO:0140825">
    <property type="term" value="F:lactoperoxidase activity"/>
    <property type="evidence" value="ECO:0007669"/>
    <property type="project" value="UniProtKB-EC"/>
</dbReference>
<keyword evidence="9 18" id="KW-0560">Oxidoreductase</keyword>
<evidence type="ECO:0000256" key="17">
    <source>
        <dbReference type="PIRSR" id="PIRSR600823-5"/>
    </source>
</evidence>
<dbReference type="PANTHER" id="PTHR31517">
    <property type="match status" value="1"/>
</dbReference>
<keyword evidence="10 15" id="KW-0408">Iron</keyword>
<dbReference type="Pfam" id="PF00141">
    <property type="entry name" value="peroxidase"/>
    <property type="match status" value="1"/>
</dbReference>
<dbReference type="Gene3D" id="1.10.420.10">
    <property type="entry name" value="Peroxidase, domain 2"/>
    <property type="match status" value="1"/>
</dbReference>
<feature type="disulfide bond" evidence="17">
    <location>
        <begin position="229"/>
        <end position="256"/>
    </location>
</feature>
<dbReference type="PRINTS" id="PR00461">
    <property type="entry name" value="PLPEROXIDASE"/>
</dbReference>
<dbReference type="AlphaFoldDB" id="A0A2R6WR46"/>
<feature type="binding site" evidence="15">
    <location>
        <position position="108"/>
    </location>
    <ligand>
        <name>Ca(2+)</name>
        <dbReference type="ChEBI" id="CHEBI:29108"/>
        <label>1</label>
    </ligand>
</feature>
<evidence type="ECO:0000256" key="15">
    <source>
        <dbReference type="PIRSR" id="PIRSR600823-3"/>
    </source>
</evidence>
<keyword evidence="8 15" id="KW-0106">Calcium</keyword>
<dbReference type="SUPFAM" id="SSF48113">
    <property type="entry name" value="Heme-dependent peroxidases"/>
    <property type="match status" value="1"/>
</dbReference>